<comment type="caution">
    <text evidence="1">The sequence shown here is derived from an EMBL/GenBank/DDBJ whole genome shotgun (WGS) entry which is preliminary data.</text>
</comment>
<evidence type="ECO:0000313" key="2">
    <source>
        <dbReference type="Proteomes" id="UP000265955"/>
    </source>
</evidence>
<dbReference type="OrthoDB" id="8719814at2"/>
<name>A0A3A3GBS5_9BURK</name>
<dbReference type="EMBL" id="QYUO01000001">
    <property type="protein sequence ID" value="RJF98349.1"/>
    <property type="molecule type" value="Genomic_DNA"/>
</dbReference>
<dbReference type="RefSeq" id="WP_119768304.1">
    <property type="nucleotide sequence ID" value="NZ_QYUO01000001.1"/>
</dbReference>
<dbReference type="AlphaFoldDB" id="A0A3A3GBS5"/>
<keyword evidence="2" id="KW-1185">Reference proteome</keyword>
<sequence length="92" mass="10571">MSYPKNQFGVPQYPDHDARKLFVLLSAIDLLERPTVSAIADLTSQNRETIDTDILRLREQFGVVLHKVGEIYHIESWGDVLQKDGVMRFLKS</sequence>
<reference evidence="2" key="1">
    <citation type="submission" date="2018-09" db="EMBL/GenBank/DDBJ databases">
        <authorList>
            <person name="Zhu H."/>
        </authorList>
    </citation>
    <scope>NUCLEOTIDE SEQUENCE [LARGE SCALE GENOMIC DNA]</scope>
    <source>
        <strain evidence="2">K1R23-30</strain>
    </source>
</reference>
<proteinExistence type="predicted"/>
<organism evidence="1 2">
    <name type="scientific">Noviherbaspirillum saxi</name>
    <dbReference type="NCBI Taxonomy" id="2320863"/>
    <lineage>
        <taxon>Bacteria</taxon>
        <taxon>Pseudomonadati</taxon>
        <taxon>Pseudomonadota</taxon>
        <taxon>Betaproteobacteria</taxon>
        <taxon>Burkholderiales</taxon>
        <taxon>Oxalobacteraceae</taxon>
        <taxon>Noviherbaspirillum</taxon>
    </lineage>
</organism>
<protein>
    <recommendedName>
        <fullName evidence="3">HTH domain-containing protein</fullName>
    </recommendedName>
</protein>
<evidence type="ECO:0000313" key="1">
    <source>
        <dbReference type="EMBL" id="RJF98349.1"/>
    </source>
</evidence>
<accession>A0A3A3GBS5</accession>
<gene>
    <name evidence="1" type="ORF">D3871_07345</name>
</gene>
<evidence type="ECO:0008006" key="3">
    <source>
        <dbReference type="Google" id="ProtNLM"/>
    </source>
</evidence>
<dbReference type="Proteomes" id="UP000265955">
    <property type="component" value="Unassembled WGS sequence"/>
</dbReference>